<dbReference type="InterPro" id="IPR004027">
    <property type="entry name" value="SEC_C_motif"/>
</dbReference>
<evidence type="ECO:0000313" key="2">
    <source>
        <dbReference type="Proteomes" id="UP000033423"/>
    </source>
</evidence>
<dbReference type="AlphaFoldDB" id="A0A0F3GVA8"/>
<comment type="caution">
    <text evidence="1">The sequence shown here is derived from an EMBL/GenBank/DDBJ whole genome shotgun (WGS) entry which is preliminary data.</text>
</comment>
<dbReference type="Proteomes" id="UP000033423">
    <property type="component" value="Unassembled WGS sequence"/>
</dbReference>
<accession>A0A0F3GVA8</accession>
<dbReference type="Pfam" id="PF02810">
    <property type="entry name" value="SEC-C"/>
    <property type="match status" value="1"/>
</dbReference>
<proteinExistence type="predicted"/>
<dbReference type="SUPFAM" id="SSF103642">
    <property type="entry name" value="Sec-C motif"/>
    <property type="match status" value="1"/>
</dbReference>
<organism evidence="1 2">
    <name type="scientific">Candidatus Magnetobacterium bavaricum</name>
    <dbReference type="NCBI Taxonomy" id="29290"/>
    <lineage>
        <taxon>Bacteria</taxon>
        <taxon>Pseudomonadati</taxon>
        <taxon>Nitrospirota</taxon>
        <taxon>Thermodesulfovibrionia</taxon>
        <taxon>Thermodesulfovibrionales</taxon>
        <taxon>Candidatus Magnetobacteriaceae</taxon>
        <taxon>Candidatus Magnetobacterium</taxon>
    </lineage>
</organism>
<keyword evidence="2" id="KW-1185">Reference proteome</keyword>
<reference evidence="1 2" key="1">
    <citation type="submission" date="2015-02" db="EMBL/GenBank/DDBJ databases">
        <title>Single-cell genomics of uncultivated deep-branching MTB reveals a conserved set of magnetosome genes.</title>
        <authorList>
            <person name="Kolinko S."/>
            <person name="Richter M."/>
            <person name="Glockner F.O."/>
            <person name="Brachmann A."/>
            <person name="Schuler D."/>
        </authorList>
    </citation>
    <scope>NUCLEOTIDE SEQUENCE [LARGE SCALE GENOMIC DNA]</scope>
    <source>
        <strain evidence="1">TM-1</strain>
    </source>
</reference>
<name>A0A0F3GVA8_9BACT</name>
<dbReference type="EMBL" id="LACI01000847">
    <property type="protein sequence ID" value="KJU85831.1"/>
    <property type="molecule type" value="Genomic_DNA"/>
</dbReference>
<protein>
    <submittedName>
        <fullName evidence="1">SEC-C motif domain protein</fullName>
    </submittedName>
</protein>
<dbReference type="PATRIC" id="fig|29290.4.peg.2610"/>
<sequence length="70" mass="7814">MKTIKSALCPCGSGKKYKNCCYKPNDAKKIVKLQPKIHSPVGPRRVLESILKKTEKSKGNNKIISIDEDN</sequence>
<gene>
    <name evidence="1" type="ORF">MBAV_001970</name>
</gene>
<evidence type="ECO:0000313" key="1">
    <source>
        <dbReference type="EMBL" id="KJU85831.1"/>
    </source>
</evidence>